<dbReference type="AlphaFoldDB" id="A0A0H5Q5Q1"/>
<sequence>MSKTNNSPTPDTQIRKDKMRLTVTNIYPTFQKKSEQETRQEIGARLYQIFKKYA</sequence>
<accession>A0A0H5Q5Q1</accession>
<organism evidence="1">
    <name type="scientific">uncultured prokaryote</name>
    <dbReference type="NCBI Taxonomy" id="198431"/>
    <lineage>
        <taxon>unclassified sequences</taxon>
        <taxon>environmental samples</taxon>
    </lineage>
</organism>
<protein>
    <submittedName>
        <fullName evidence="1">Uncharacterized protein</fullName>
    </submittedName>
</protein>
<reference evidence="1" key="1">
    <citation type="submission" date="2015-06" db="EMBL/GenBank/DDBJ databases">
        <authorList>
            <person name="Joergensen T."/>
        </authorList>
    </citation>
    <scope>NUCLEOTIDE SEQUENCE</scope>
    <source>
        <plasmid evidence="1">pRGFK1245</plasmid>
    </source>
</reference>
<geneLocation type="plasmid" evidence="1">
    <name>pRGFK1245</name>
</geneLocation>
<reference evidence="1" key="2">
    <citation type="submission" date="2015-07" db="EMBL/GenBank/DDBJ databases">
        <title>Plasmids, circular viruses and viroids from rat gut.</title>
        <authorList>
            <person name="Jorgensen T.J."/>
            <person name="Hansen M.A."/>
            <person name="Xu Z."/>
            <person name="Tabak M.A."/>
            <person name="Sorensen S.J."/>
            <person name="Hansen L.H."/>
        </authorList>
    </citation>
    <scope>NUCLEOTIDE SEQUENCE</scope>
    <source>
        <plasmid evidence="1">pRGFK1245</plasmid>
    </source>
</reference>
<dbReference type="EMBL" id="LN853817">
    <property type="protein sequence ID" value="CRY96749.1"/>
    <property type="molecule type" value="Genomic_DNA"/>
</dbReference>
<keyword evidence="1" id="KW-0614">Plasmid</keyword>
<name>A0A0H5Q5Q1_9ZZZZ</name>
<evidence type="ECO:0000313" key="1">
    <source>
        <dbReference type="EMBL" id="CRY96749.1"/>
    </source>
</evidence>
<proteinExistence type="predicted"/>